<keyword evidence="4" id="KW-1185">Reference proteome</keyword>
<evidence type="ECO:0000259" key="2">
    <source>
        <dbReference type="PROSITE" id="PS50157"/>
    </source>
</evidence>
<organism evidence="3 4">
    <name type="scientific">Acaulospora morrowiae</name>
    <dbReference type="NCBI Taxonomy" id="94023"/>
    <lineage>
        <taxon>Eukaryota</taxon>
        <taxon>Fungi</taxon>
        <taxon>Fungi incertae sedis</taxon>
        <taxon>Mucoromycota</taxon>
        <taxon>Glomeromycotina</taxon>
        <taxon>Glomeromycetes</taxon>
        <taxon>Diversisporales</taxon>
        <taxon>Acaulosporaceae</taxon>
        <taxon>Acaulospora</taxon>
    </lineage>
</organism>
<gene>
    <name evidence="3" type="ORF">AMORRO_LOCUS3968</name>
</gene>
<dbReference type="EMBL" id="CAJVPV010002034">
    <property type="protein sequence ID" value="CAG8516015.1"/>
    <property type="molecule type" value="Genomic_DNA"/>
</dbReference>
<keyword evidence="1" id="KW-0862">Zinc</keyword>
<keyword evidence="1" id="KW-0479">Metal-binding</keyword>
<reference evidence="3" key="1">
    <citation type="submission" date="2021-06" db="EMBL/GenBank/DDBJ databases">
        <authorList>
            <person name="Kallberg Y."/>
            <person name="Tangrot J."/>
            <person name="Rosling A."/>
        </authorList>
    </citation>
    <scope>NUCLEOTIDE SEQUENCE</scope>
    <source>
        <strain evidence="3">CL551</strain>
    </source>
</reference>
<dbReference type="GO" id="GO:0008270">
    <property type="term" value="F:zinc ion binding"/>
    <property type="evidence" value="ECO:0007669"/>
    <property type="project" value="UniProtKB-KW"/>
</dbReference>
<protein>
    <submittedName>
        <fullName evidence="3">10922_t:CDS:1</fullName>
    </submittedName>
</protein>
<name>A0A9N9A3Y7_9GLOM</name>
<dbReference type="Proteomes" id="UP000789342">
    <property type="component" value="Unassembled WGS sequence"/>
</dbReference>
<proteinExistence type="predicted"/>
<evidence type="ECO:0000256" key="1">
    <source>
        <dbReference type="PROSITE-ProRule" id="PRU00042"/>
    </source>
</evidence>
<evidence type="ECO:0000313" key="3">
    <source>
        <dbReference type="EMBL" id="CAG8516015.1"/>
    </source>
</evidence>
<dbReference type="PROSITE" id="PS50157">
    <property type="entry name" value="ZINC_FINGER_C2H2_2"/>
    <property type="match status" value="1"/>
</dbReference>
<sequence>MNLSIYIYFERMRTYAPYTVRGYDVNLRNCRYMIVHLDNQEERLLFLGVFMGYASGGNLNSSGLIESPTSIVYAPTYGIYREENNRGLTFVGYITRENYRLLYRYSCPGCDLLFRYPSFLTNHLRRIAVHFQSAIDTLKLQAIETVTREFSTGKYSKFRDNASNKVLIKADAKINSRL</sequence>
<keyword evidence="1" id="KW-0863">Zinc-finger</keyword>
<comment type="caution">
    <text evidence="3">The sequence shown here is derived from an EMBL/GenBank/DDBJ whole genome shotgun (WGS) entry which is preliminary data.</text>
</comment>
<evidence type="ECO:0000313" key="4">
    <source>
        <dbReference type="Proteomes" id="UP000789342"/>
    </source>
</evidence>
<feature type="domain" description="C2H2-type" evidence="2">
    <location>
        <begin position="105"/>
        <end position="130"/>
    </location>
</feature>
<dbReference type="InterPro" id="IPR013087">
    <property type="entry name" value="Znf_C2H2_type"/>
</dbReference>
<accession>A0A9N9A3Y7</accession>
<dbReference type="AlphaFoldDB" id="A0A9N9A3Y7"/>